<sequence>MKQVNYGYNETQPTMPKNKGGRPSTEATSKKKEQFIKLIKSGATQRQISIELGINEKTAGIWAKEYREGGNRLDPVETMFNQRIKLLLNDPNASIIDIKNLVTALNDYKKGI</sequence>
<organism evidence="2 3">
    <name type="scientific">Flavobacterium columnare</name>
    <dbReference type="NCBI Taxonomy" id="996"/>
    <lineage>
        <taxon>Bacteria</taxon>
        <taxon>Pseudomonadati</taxon>
        <taxon>Bacteroidota</taxon>
        <taxon>Flavobacteriia</taxon>
        <taxon>Flavobacteriales</taxon>
        <taxon>Flavobacteriaceae</taxon>
        <taxon>Flavobacterium</taxon>
    </lineage>
</organism>
<protein>
    <submittedName>
        <fullName evidence="2">Uncharacterized protein</fullName>
    </submittedName>
</protein>
<feature type="region of interest" description="Disordered" evidence="1">
    <location>
        <begin position="1"/>
        <end position="30"/>
    </location>
</feature>
<gene>
    <name evidence="2" type="ORF">BWK62_00390</name>
</gene>
<reference evidence="2 3" key="1">
    <citation type="journal article" date="2017" name="Infect. Genet. Evol.">
        <title>Comparative genome analysis of fish pathogen Flavobacterium columnare reveals extensive sequence diversity within the species.</title>
        <authorList>
            <person name="Kayansamruaj P."/>
            <person name="Dong H.T."/>
            <person name="Hirono I."/>
            <person name="Kondo H."/>
            <person name="Senapin S."/>
            <person name="Rodkhum C."/>
        </authorList>
    </citation>
    <scope>NUCLEOTIDE SEQUENCE [LARGE SCALE GENOMIC DNA]</scope>
    <source>
        <strain evidence="2 3">1214</strain>
    </source>
</reference>
<dbReference type="Proteomes" id="UP000198034">
    <property type="component" value="Unassembled WGS sequence"/>
</dbReference>
<comment type="caution">
    <text evidence="2">The sequence shown here is derived from an EMBL/GenBank/DDBJ whole genome shotgun (WGS) entry which is preliminary data.</text>
</comment>
<proteinExistence type="predicted"/>
<evidence type="ECO:0000313" key="2">
    <source>
        <dbReference type="EMBL" id="OWP79731.1"/>
    </source>
</evidence>
<accession>A0A246GEA8</accession>
<dbReference type="Pfam" id="PF13384">
    <property type="entry name" value="HTH_23"/>
    <property type="match status" value="1"/>
</dbReference>
<dbReference type="AlphaFoldDB" id="A0A246GEA8"/>
<feature type="compositionally biased region" description="Polar residues" evidence="1">
    <location>
        <begin position="1"/>
        <end position="15"/>
    </location>
</feature>
<name>A0A246GEA8_9FLAO</name>
<evidence type="ECO:0000256" key="1">
    <source>
        <dbReference type="SAM" id="MobiDB-lite"/>
    </source>
</evidence>
<dbReference type="EMBL" id="MTCY01000001">
    <property type="protein sequence ID" value="OWP79731.1"/>
    <property type="molecule type" value="Genomic_DNA"/>
</dbReference>
<evidence type="ECO:0000313" key="3">
    <source>
        <dbReference type="Proteomes" id="UP000198034"/>
    </source>
</evidence>